<sequence length="456" mass="50148">MSTKQSGQNQITEGVIWKQILLFFFPIMLGTLFQQLYNTADAIVVGRFVGKEALACVGGSSGQIINLVVGFFVGLSSGATVIIARYFGARNKKDLNATLHTAAALSIVGSVIITVLGLLLTSFMLRLMHTPENVMAGSASYLRIYFGGIVFVFIYNVGSAILRAVGDSKRPLYYLIVCCFINIFLDVLLVVGLDLGVEGAAIATLIAQAVSAILVVRALMQPGDMYLLETKSIRFHKFLLKSIITIGLPAGIQSVMYNISNMIIQTSLNNLGTDTMAAYTAFGKMDAIYWMISGAFSIAITTFVGQNYGAGKYARMKRSVFVCLFMDFIASILVSAMFLLFGSYIFRMFTQDPEVIKVGMKIIQVIAPSYVLFIFIEILSSALRGMGDVLIPMIMTCGGVCLLRIFWIFAVVPHIPGIQSILMSYPISWALTAVLFIIYYFIRQKKFYRSLPSEEN</sequence>
<evidence type="ECO:0000256" key="13">
    <source>
        <dbReference type="SAM" id="Phobius"/>
    </source>
</evidence>
<dbReference type="PANTHER" id="PTHR43298">
    <property type="entry name" value="MULTIDRUG RESISTANCE PROTEIN NORM-RELATED"/>
    <property type="match status" value="1"/>
</dbReference>
<feature type="transmembrane region" description="Helical" evidence="13">
    <location>
        <begin position="144"/>
        <end position="165"/>
    </location>
</feature>
<keyword evidence="9 13" id="KW-1133">Transmembrane helix</keyword>
<evidence type="ECO:0000313" key="14">
    <source>
        <dbReference type="EMBL" id="ANU77928.1"/>
    </source>
</evidence>
<dbReference type="InterPro" id="IPR002528">
    <property type="entry name" value="MATE_fam"/>
</dbReference>
<feature type="transmembrane region" description="Helical" evidence="13">
    <location>
        <begin position="64"/>
        <end position="87"/>
    </location>
</feature>
<dbReference type="AlphaFoldDB" id="A0A1C7IFW3"/>
<evidence type="ECO:0000256" key="1">
    <source>
        <dbReference type="ARBA" id="ARBA00003408"/>
    </source>
</evidence>
<dbReference type="EMBL" id="CP015405">
    <property type="protein sequence ID" value="ANU77928.1"/>
    <property type="molecule type" value="Genomic_DNA"/>
</dbReference>
<dbReference type="InterPro" id="IPR048279">
    <property type="entry name" value="MdtK-like"/>
</dbReference>
<evidence type="ECO:0000313" key="15">
    <source>
        <dbReference type="Proteomes" id="UP000092574"/>
    </source>
</evidence>
<dbReference type="OrthoDB" id="9776324at2"/>
<evidence type="ECO:0000256" key="6">
    <source>
        <dbReference type="ARBA" id="ARBA00022449"/>
    </source>
</evidence>
<comment type="subcellular location">
    <subcellularLocation>
        <location evidence="2">Cell membrane</location>
        <topology evidence="2">Multi-pass membrane protein</topology>
    </subcellularLocation>
</comment>
<evidence type="ECO:0000256" key="9">
    <source>
        <dbReference type="ARBA" id="ARBA00022989"/>
    </source>
</evidence>
<keyword evidence="5" id="KW-0813">Transport</keyword>
<dbReference type="GO" id="GO:0042910">
    <property type="term" value="F:xenobiotic transmembrane transporter activity"/>
    <property type="evidence" value="ECO:0007669"/>
    <property type="project" value="InterPro"/>
</dbReference>
<feature type="transmembrane region" description="Helical" evidence="13">
    <location>
        <begin position="287"/>
        <end position="308"/>
    </location>
</feature>
<feature type="transmembrane region" description="Helical" evidence="13">
    <location>
        <begin position="422"/>
        <end position="442"/>
    </location>
</feature>
<evidence type="ECO:0000256" key="10">
    <source>
        <dbReference type="ARBA" id="ARBA00023065"/>
    </source>
</evidence>
<feature type="transmembrane region" description="Helical" evidence="13">
    <location>
        <begin position="172"/>
        <end position="193"/>
    </location>
</feature>
<feature type="transmembrane region" description="Helical" evidence="13">
    <location>
        <begin position="20"/>
        <end position="37"/>
    </location>
</feature>
<dbReference type="CDD" id="cd13138">
    <property type="entry name" value="MATE_yoeA_like"/>
    <property type="match status" value="1"/>
</dbReference>
<feature type="transmembrane region" description="Helical" evidence="13">
    <location>
        <begin position="320"/>
        <end position="346"/>
    </location>
</feature>
<evidence type="ECO:0000256" key="4">
    <source>
        <dbReference type="ARBA" id="ARBA00020268"/>
    </source>
</evidence>
<evidence type="ECO:0000256" key="12">
    <source>
        <dbReference type="ARBA" id="ARBA00031636"/>
    </source>
</evidence>
<dbReference type="Proteomes" id="UP000092574">
    <property type="component" value="Chromosome"/>
</dbReference>
<keyword evidence="8 13" id="KW-0812">Transmembrane</keyword>
<dbReference type="Pfam" id="PF01554">
    <property type="entry name" value="MatE"/>
    <property type="match status" value="2"/>
</dbReference>
<reference evidence="14" key="1">
    <citation type="submission" date="2017-04" db="EMBL/GenBank/DDBJ databases">
        <title>Complete Genome Sequences of Twelve Strains of a Stable Defined Moderately Diverse Mouse Microbiota 2 (sDMDMm2).</title>
        <authorList>
            <person name="Uchimura Y."/>
            <person name="Wyss M."/>
            <person name="Brugiroux S."/>
            <person name="Limenitakis J.P."/>
            <person name="Stecher B."/>
            <person name="McCoy K.D."/>
            <person name="Macpherson A.J."/>
        </authorList>
    </citation>
    <scope>NUCLEOTIDE SEQUENCE</scope>
    <source>
        <strain evidence="14">YL58</strain>
    </source>
</reference>
<gene>
    <name evidence="14" type="ORF">A4V09_20625</name>
</gene>
<evidence type="ECO:0000256" key="11">
    <source>
        <dbReference type="ARBA" id="ARBA00023136"/>
    </source>
</evidence>
<comment type="function">
    <text evidence="1">Multidrug efflux pump.</text>
</comment>
<feature type="transmembrane region" description="Helical" evidence="13">
    <location>
        <begin position="358"/>
        <end position="378"/>
    </location>
</feature>
<dbReference type="GO" id="GO:0006811">
    <property type="term" value="P:monoatomic ion transport"/>
    <property type="evidence" value="ECO:0007669"/>
    <property type="project" value="UniProtKB-KW"/>
</dbReference>
<evidence type="ECO:0000256" key="2">
    <source>
        <dbReference type="ARBA" id="ARBA00004651"/>
    </source>
</evidence>
<keyword evidence="11 13" id="KW-0472">Membrane</keyword>
<keyword evidence="10" id="KW-0406">Ion transport</keyword>
<evidence type="ECO:0000256" key="8">
    <source>
        <dbReference type="ARBA" id="ARBA00022692"/>
    </source>
</evidence>
<evidence type="ECO:0000256" key="3">
    <source>
        <dbReference type="ARBA" id="ARBA00010199"/>
    </source>
</evidence>
<name>A0A1C7IFW3_9FIRM</name>
<dbReference type="PANTHER" id="PTHR43298:SF2">
    <property type="entry name" value="FMN_FAD EXPORTER YEEO-RELATED"/>
    <property type="match status" value="1"/>
</dbReference>
<feature type="transmembrane region" description="Helical" evidence="13">
    <location>
        <begin position="390"/>
        <end position="410"/>
    </location>
</feature>
<dbReference type="GO" id="GO:0005886">
    <property type="term" value="C:plasma membrane"/>
    <property type="evidence" value="ECO:0007669"/>
    <property type="project" value="UniProtKB-SubCell"/>
</dbReference>
<keyword evidence="15" id="KW-1185">Reference proteome</keyword>
<dbReference type="NCBIfam" id="TIGR00797">
    <property type="entry name" value="matE"/>
    <property type="match status" value="1"/>
</dbReference>
<feature type="transmembrane region" description="Helical" evidence="13">
    <location>
        <begin position="239"/>
        <end position="259"/>
    </location>
</feature>
<accession>A0A1C7IFW3</accession>
<dbReference type="RefSeq" id="WP_065544023.1">
    <property type="nucleotide sequence ID" value="NZ_CP015405.2"/>
</dbReference>
<protein>
    <recommendedName>
        <fullName evidence="4">Probable multidrug resistance protein NorM</fullName>
    </recommendedName>
    <alternativeName>
        <fullName evidence="12">Multidrug-efflux transporter</fullName>
    </alternativeName>
</protein>
<evidence type="ECO:0000256" key="7">
    <source>
        <dbReference type="ARBA" id="ARBA00022475"/>
    </source>
</evidence>
<organism evidence="14 15">
    <name type="scientific">Blautia pseudococcoides</name>
    <dbReference type="NCBI Taxonomy" id="1796616"/>
    <lineage>
        <taxon>Bacteria</taxon>
        <taxon>Bacillati</taxon>
        <taxon>Bacillota</taxon>
        <taxon>Clostridia</taxon>
        <taxon>Lachnospirales</taxon>
        <taxon>Lachnospiraceae</taxon>
        <taxon>Blautia</taxon>
    </lineage>
</organism>
<comment type="similarity">
    <text evidence="3">Belongs to the multi antimicrobial extrusion (MATE) (TC 2.A.66.1) family.</text>
</comment>
<dbReference type="InterPro" id="IPR050222">
    <property type="entry name" value="MATE_MdtK"/>
</dbReference>
<dbReference type="PIRSF" id="PIRSF006603">
    <property type="entry name" value="DinF"/>
    <property type="match status" value="1"/>
</dbReference>
<proteinExistence type="inferred from homology"/>
<dbReference type="GO" id="GO:0015297">
    <property type="term" value="F:antiporter activity"/>
    <property type="evidence" value="ECO:0007669"/>
    <property type="project" value="UniProtKB-KW"/>
</dbReference>
<feature type="transmembrane region" description="Helical" evidence="13">
    <location>
        <begin position="199"/>
        <end position="219"/>
    </location>
</feature>
<keyword evidence="6" id="KW-0050">Antiport</keyword>
<dbReference type="KEGG" id="byl:A4V09_20625"/>
<feature type="transmembrane region" description="Helical" evidence="13">
    <location>
        <begin position="99"/>
        <end position="124"/>
    </location>
</feature>
<keyword evidence="7" id="KW-1003">Cell membrane</keyword>
<evidence type="ECO:0000256" key="5">
    <source>
        <dbReference type="ARBA" id="ARBA00022448"/>
    </source>
</evidence>